<name>A0AAE3LN61_9BACI</name>
<keyword evidence="2" id="KW-1185">Reference proteome</keyword>
<accession>A0AAE3LN61</accession>
<proteinExistence type="predicted"/>
<dbReference type="PANTHER" id="PTHR40053">
    <property type="entry name" value="SPORULATION-CONTROL PROTEIN SPO0M"/>
    <property type="match status" value="1"/>
</dbReference>
<comment type="caution">
    <text evidence="1">The sequence shown here is derived from an EMBL/GenBank/DDBJ whole genome shotgun (WGS) entry which is preliminary data.</text>
</comment>
<dbReference type="Pfam" id="PF07070">
    <property type="entry name" value="Spo0M"/>
    <property type="match status" value="1"/>
</dbReference>
<evidence type="ECO:0000313" key="1">
    <source>
        <dbReference type="EMBL" id="MCU9613616.1"/>
    </source>
</evidence>
<protein>
    <submittedName>
        <fullName evidence="1">Sporulation protein</fullName>
    </submittedName>
</protein>
<reference evidence="1" key="1">
    <citation type="submission" date="2022-10" db="EMBL/GenBank/DDBJ databases">
        <title>Description of Fervidibacillus gen. nov. in the family Fervidibacillaceae fam. nov. with two species, Fervidibacillus albus sp. nov., and Fervidibacillus halotolerans sp. nov., isolated from tidal flat sediments.</title>
        <authorList>
            <person name="Kwon K.K."/>
            <person name="Yang S.-H."/>
        </authorList>
    </citation>
    <scope>NUCLEOTIDE SEQUENCE</scope>
    <source>
        <strain evidence="1">JCM 19140</strain>
    </source>
</reference>
<dbReference type="EMBL" id="JAOUSF010000003">
    <property type="protein sequence ID" value="MCU9613616.1"/>
    <property type="molecule type" value="Genomic_DNA"/>
</dbReference>
<sequence length="256" mass="29074">MSFINKVFASVGIGGAEIDVILDNNIFTVGEEINGRIEVKGGSIEQKIESLYLTLKTNFLRKIDEKMVKDIATIGRFQLSECFTIKPNEKIERPFSFTLSVDTPLTYGKTKIWIESGADIKNAIDPTDKDYIKVVPNELMAAVINSVANLGFSLRNADCELVPNAIRNRLPIIQEFEFVPYEGIFRGRLEELEIVFVNQSNHRLNLFMEMDRKERGLVGFFSEAFEMDEKKIQLSLTNADIPYMEEKIIGAIKAYI</sequence>
<evidence type="ECO:0000313" key="2">
    <source>
        <dbReference type="Proteomes" id="UP001209318"/>
    </source>
</evidence>
<dbReference type="PANTHER" id="PTHR40053:SF1">
    <property type="entry name" value="SPORULATION-CONTROL PROTEIN SPO0M"/>
    <property type="match status" value="1"/>
</dbReference>
<dbReference type="InterPro" id="IPR009776">
    <property type="entry name" value="Spore_0_M"/>
</dbReference>
<dbReference type="Proteomes" id="UP001209318">
    <property type="component" value="Unassembled WGS sequence"/>
</dbReference>
<organism evidence="1 2">
    <name type="scientific">Perspicuibacillus lycopersici</name>
    <dbReference type="NCBI Taxonomy" id="1325689"/>
    <lineage>
        <taxon>Bacteria</taxon>
        <taxon>Bacillati</taxon>
        <taxon>Bacillota</taxon>
        <taxon>Bacilli</taxon>
        <taxon>Bacillales</taxon>
        <taxon>Bacillaceae</taxon>
        <taxon>Perspicuibacillus</taxon>
    </lineage>
</organism>
<gene>
    <name evidence="1" type="ORF">OEV98_08590</name>
</gene>
<dbReference type="AlphaFoldDB" id="A0AAE3LN61"/>
<dbReference type="RefSeq" id="WP_263072858.1">
    <property type="nucleotide sequence ID" value="NZ_JAOUSF010000003.1"/>
</dbReference>